<dbReference type="EMBL" id="QNRT01000001">
    <property type="protein sequence ID" value="RBP53750.1"/>
    <property type="molecule type" value="Genomic_DNA"/>
</dbReference>
<protein>
    <submittedName>
        <fullName evidence="9">Carboxyl-terminal processing protease</fullName>
    </submittedName>
</protein>
<dbReference type="SMART" id="SM00245">
    <property type="entry name" value="TSPc"/>
    <property type="match status" value="1"/>
</dbReference>
<feature type="chain" id="PRO_5017466952" evidence="7">
    <location>
        <begin position="20"/>
        <end position="449"/>
    </location>
</feature>
<keyword evidence="3 5" id="KW-0378">Hydrolase</keyword>
<keyword evidence="7" id="KW-0732">Signal</keyword>
<dbReference type="Gene3D" id="3.90.226.10">
    <property type="entry name" value="2-enoyl-CoA Hydratase, Chain A, domain 1"/>
    <property type="match status" value="1"/>
</dbReference>
<evidence type="ECO:0000256" key="4">
    <source>
        <dbReference type="ARBA" id="ARBA00022825"/>
    </source>
</evidence>
<feature type="signal peptide" evidence="7">
    <location>
        <begin position="1"/>
        <end position="19"/>
    </location>
</feature>
<dbReference type="FunFam" id="2.30.42.10:FF:000063">
    <property type="entry name" value="Peptidase, S41 family"/>
    <property type="match status" value="1"/>
</dbReference>
<sequence>MNKSTFVSLLVGLSLSVTGALSLAQDLDVIDQNAAELPAAEPDSNAVKELEPTPLPLDQIRTFADIFTRIKLNYVEPVSDEDLLNYAIEGMLNGLDPHSSYLKDEGFEELNEGTRGAFNGLGMEVIMEDGFVKVVAPIDDTPADKAGIRTGDLIIRIDDQTVSGLSLEDATEQMRGEPGTSIKLTIVREDEVEPFDITIKRAVVRLQSVKRKRLNDEIGYLRVSQFQIATAENFRKELKMLRDEPKFKGLILDLRNNPGGLLTSAVSIADTLLPGGTIVTTKGRLAQNDQSYNATEFDLLDGKPVIVLINAGTASAAEIVAGALQDHNRALVIGTPSFGKGSVQTVINIGEKEAIKLTTARYYTPDGTSIQAAGISPDVAVEYREFSETKKGIKRISENDLPGHLENDSRRNESTKRPESSEIAELLERDYQLNEAFNLMQGLILFKRS</sequence>
<dbReference type="InterPro" id="IPR001478">
    <property type="entry name" value="PDZ"/>
</dbReference>
<dbReference type="AlphaFoldDB" id="A0A395JQ10"/>
<comment type="similarity">
    <text evidence="1 5">Belongs to the peptidase S41A family.</text>
</comment>
<dbReference type="SUPFAM" id="SSF52096">
    <property type="entry name" value="ClpP/crotonase"/>
    <property type="match status" value="1"/>
</dbReference>
<evidence type="ECO:0000313" key="9">
    <source>
        <dbReference type="EMBL" id="RBP53750.1"/>
    </source>
</evidence>
<dbReference type="Pfam" id="PF22694">
    <property type="entry name" value="CtpB_N-like"/>
    <property type="match status" value="1"/>
</dbReference>
<dbReference type="InterPro" id="IPR029045">
    <property type="entry name" value="ClpP/crotonase-like_dom_sf"/>
</dbReference>
<keyword evidence="10" id="KW-1185">Reference proteome</keyword>
<dbReference type="PROSITE" id="PS50106">
    <property type="entry name" value="PDZ"/>
    <property type="match status" value="1"/>
</dbReference>
<dbReference type="InterPro" id="IPR055210">
    <property type="entry name" value="CtpA/B_N"/>
</dbReference>
<accession>A0A395JQ10</accession>
<dbReference type="SMART" id="SM00228">
    <property type="entry name" value="PDZ"/>
    <property type="match status" value="1"/>
</dbReference>
<organism evidence="9 10">
    <name type="scientific">Arenicella xantha</name>
    <dbReference type="NCBI Taxonomy" id="644221"/>
    <lineage>
        <taxon>Bacteria</taxon>
        <taxon>Pseudomonadati</taxon>
        <taxon>Pseudomonadota</taxon>
        <taxon>Gammaproteobacteria</taxon>
        <taxon>Arenicellales</taxon>
        <taxon>Arenicellaceae</taxon>
        <taxon>Arenicella</taxon>
    </lineage>
</organism>
<dbReference type="InParanoid" id="A0A395JQ10"/>
<dbReference type="InterPro" id="IPR005151">
    <property type="entry name" value="Tail-specific_protease"/>
</dbReference>
<dbReference type="GO" id="GO:0004175">
    <property type="term" value="F:endopeptidase activity"/>
    <property type="evidence" value="ECO:0007669"/>
    <property type="project" value="TreeGrafter"/>
</dbReference>
<dbReference type="CDD" id="cd06782">
    <property type="entry name" value="cpPDZ_CPP-like"/>
    <property type="match status" value="1"/>
</dbReference>
<proteinExistence type="inferred from homology"/>
<dbReference type="GO" id="GO:0007165">
    <property type="term" value="P:signal transduction"/>
    <property type="evidence" value="ECO:0007669"/>
    <property type="project" value="TreeGrafter"/>
</dbReference>
<dbReference type="GO" id="GO:0008236">
    <property type="term" value="F:serine-type peptidase activity"/>
    <property type="evidence" value="ECO:0007669"/>
    <property type="project" value="UniProtKB-KW"/>
</dbReference>
<dbReference type="GO" id="GO:0030288">
    <property type="term" value="C:outer membrane-bounded periplasmic space"/>
    <property type="evidence" value="ECO:0007669"/>
    <property type="project" value="TreeGrafter"/>
</dbReference>
<dbReference type="PANTHER" id="PTHR32060">
    <property type="entry name" value="TAIL-SPECIFIC PROTEASE"/>
    <property type="match status" value="1"/>
</dbReference>
<dbReference type="CDD" id="cd07560">
    <property type="entry name" value="Peptidase_S41_CPP"/>
    <property type="match status" value="1"/>
</dbReference>
<name>A0A395JQ10_9GAMM</name>
<comment type="caution">
    <text evidence="9">The sequence shown here is derived from an EMBL/GenBank/DDBJ whole genome shotgun (WGS) entry which is preliminary data.</text>
</comment>
<evidence type="ECO:0000256" key="2">
    <source>
        <dbReference type="ARBA" id="ARBA00022670"/>
    </source>
</evidence>
<dbReference type="FunFam" id="3.90.226.10:FF:000029">
    <property type="entry name" value="Peptidase, S41 family"/>
    <property type="match status" value="1"/>
</dbReference>
<dbReference type="Gene3D" id="2.30.42.10">
    <property type="match status" value="1"/>
</dbReference>
<evidence type="ECO:0000313" key="10">
    <source>
        <dbReference type="Proteomes" id="UP000253083"/>
    </source>
</evidence>
<feature type="domain" description="PDZ" evidence="8">
    <location>
        <begin position="107"/>
        <end position="175"/>
    </location>
</feature>
<dbReference type="Proteomes" id="UP000253083">
    <property type="component" value="Unassembled WGS sequence"/>
</dbReference>
<dbReference type="Gene3D" id="3.30.750.44">
    <property type="match status" value="1"/>
</dbReference>
<dbReference type="NCBIfam" id="TIGR00225">
    <property type="entry name" value="prc"/>
    <property type="match status" value="1"/>
</dbReference>
<keyword evidence="2 5" id="KW-0645">Protease</keyword>
<dbReference type="GO" id="GO:0006508">
    <property type="term" value="P:proteolysis"/>
    <property type="evidence" value="ECO:0007669"/>
    <property type="project" value="UniProtKB-KW"/>
</dbReference>
<evidence type="ECO:0000256" key="3">
    <source>
        <dbReference type="ARBA" id="ARBA00022801"/>
    </source>
</evidence>
<gene>
    <name evidence="9" type="ORF">DFR28_1011139</name>
</gene>
<evidence type="ECO:0000256" key="6">
    <source>
        <dbReference type="SAM" id="MobiDB-lite"/>
    </source>
</evidence>
<dbReference type="OrthoDB" id="9812068at2"/>
<reference evidence="9 10" key="1">
    <citation type="submission" date="2018-06" db="EMBL/GenBank/DDBJ databases">
        <title>Genomic Encyclopedia of Type Strains, Phase IV (KMG-IV): sequencing the most valuable type-strain genomes for metagenomic binning, comparative biology and taxonomic classification.</title>
        <authorList>
            <person name="Goeker M."/>
        </authorList>
    </citation>
    <scope>NUCLEOTIDE SEQUENCE [LARGE SCALE GENOMIC DNA]</scope>
    <source>
        <strain evidence="9 10">DSM 24032</strain>
    </source>
</reference>
<dbReference type="PANTHER" id="PTHR32060:SF30">
    <property type="entry name" value="CARBOXY-TERMINAL PROCESSING PROTEASE CTPA"/>
    <property type="match status" value="1"/>
</dbReference>
<evidence type="ECO:0000256" key="1">
    <source>
        <dbReference type="ARBA" id="ARBA00009179"/>
    </source>
</evidence>
<dbReference type="InterPro" id="IPR036034">
    <property type="entry name" value="PDZ_sf"/>
</dbReference>
<evidence type="ECO:0000256" key="5">
    <source>
        <dbReference type="RuleBase" id="RU004404"/>
    </source>
</evidence>
<dbReference type="SUPFAM" id="SSF50156">
    <property type="entry name" value="PDZ domain-like"/>
    <property type="match status" value="1"/>
</dbReference>
<evidence type="ECO:0000259" key="8">
    <source>
        <dbReference type="PROSITE" id="PS50106"/>
    </source>
</evidence>
<evidence type="ECO:0000256" key="7">
    <source>
        <dbReference type="SAM" id="SignalP"/>
    </source>
</evidence>
<dbReference type="InterPro" id="IPR004447">
    <property type="entry name" value="Peptidase_S41A"/>
</dbReference>
<keyword evidence="4 5" id="KW-0720">Serine protease</keyword>
<dbReference type="Pfam" id="PF03572">
    <property type="entry name" value="Peptidase_S41"/>
    <property type="match status" value="1"/>
</dbReference>
<dbReference type="Pfam" id="PF13180">
    <property type="entry name" value="PDZ_2"/>
    <property type="match status" value="1"/>
</dbReference>
<dbReference type="RefSeq" id="WP_113953288.1">
    <property type="nucleotide sequence ID" value="NZ_QNRT01000001.1"/>
</dbReference>
<feature type="region of interest" description="Disordered" evidence="6">
    <location>
        <begin position="397"/>
        <end position="420"/>
    </location>
</feature>